<dbReference type="AlphaFoldDB" id="A0AAX4HJB3"/>
<evidence type="ECO:0000313" key="3">
    <source>
        <dbReference type="Proteomes" id="UP001324634"/>
    </source>
</evidence>
<evidence type="ECO:0000256" key="1">
    <source>
        <dbReference type="SAM" id="SignalP"/>
    </source>
</evidence>
<reference evidence="2 3" key="1">
    <citation type="submission" date="2023-11" db="EMBL/GenBank/DDBJ databases">
        <title>Peredibacter starrii A3.12.</title>
        <authorList>
            <person name="Mitchell R.J."/>
        </authorList>
    </citation>
    <scope>NUCLEOTIDE SEQUENCE [LARGE SCALE GENOMIC DNA]</scope>
    <source>
        <strain evidence="2 3">A3.12</strain>
    </source>
</reference>
<sequence>MKILVLAAALLTMSSAFATELKFKCEMKDVHYMNEFSLEAKVVSLDADKFENVEFDFTLKKAGFNTELERLVVNRTGDIKHFEAGTFGQKRSVGLISAVKGAEVEMVSLFIDFAGPFHSQIRLLNGMTYYGSCYSL</sequence>
<organism evidence="2 3">
    <name type="scientific">Peredibacter starrii</name>
    <dbReference type="NCBI Taxonomy" id="28202"/>
    <lineage>
        <taxon>Bacteria</taxon>
        <taxon>Pseudomonadati</taxon>
        <taxon>Bdellovibrionota</taxon>
        <taxon>Bacteriovoracia</taxon>
        <taxon>Bacteriovoracales</taxon>
        <taxon>Bacteriovoracaceae</taxon>
        <taxon>Peredibacter</taxon>
    </lineage>
</organism>
<keyword evidence="3" id="KW-1185">Reference proteome</keyword>
<dbReference type="KEGG" id="psti:SOO65_11470"/>
<feature type="signal peptide" evidence="1">
    <location>
        <begin position="1"/>
        <end position="18"/>
    </location>
</feature>
<accession>A0AAX4HJB3</accession>
<dbReference type="RefSeq" id="WP_321389770.1">
    <property type="nucleotide sequence ID" value="NZ_CP139487.1"/>
</dbReference>
<evidence type="ECO:0000313" key="2">
    <source>
        <dbReference type="EMBL" id="WPU63304.1"/>
    </source>
</evidence>
<name>A0AAX4HJB3_9BACT</name>
<keyword evidence="1" id="KW-0732">Signal</keyword>
<dbReference type="EMBL" id="CP139487">
    <property type="protein sequence ID" value="WPU63304.1"/>
    <property type="molecule type" value="Genomic_DNA"/>
</dbReference>
<protein>
    <submittedName>
        <fullName evidence="2">Uncharacterized protein</fullName>
    </submittedName>
</protein>
<feature type="chain" id="PRO_5043791663" evidence="1">
    <location>
        <begin position="19"/>
        <end position="136"/>
    </location>
</feature>
<gene>
    <name evidence="2" type="ORF">SOO65_11470</name>
</gene>
<dbReference type="Proteomes" id="UP001324634">
    <property type="component" value="Chromosome"/>
</dbReference>
<proteinExistence type="predicted"/>